<dbReference type="Proteomes" id="UP000188268">
    <property type="component" value="Unassembled WGS sequence"/>
</dbReference>
<name>A0A1R3JHE9_COCAP</name>
<comment type="caution">
    <text evidence="1">The sequence shown here is derived from an EMBL/GenBank/DDBJ whole genome shotgun (WGS) entry which is preliminary data.</text>
</comment>
<organism evidence="1 2">
    <name type="scientific">Corchorus capsularis</name>
    <name type="common">Jute</name>
    <dbReference type="NCBI Taxonomy" id="210143"/>
    <lineage>
        <taxon>Eukaryota</taxon>
        <taxon>Viridiplantae</taxon>
        <taxon>Streptophyta</taxon>
        <taxon>Embryophyta</taxon>
        <taxon>Tracheophyta</taxon>
        <taxon>Spermatophyta</taxon>
        <taxon>Magnoliopsida</taxon>
        <taxon>eudicotyledons</taxon>
        <taxon>Gunneridae</taxon>
        <taxon>Pentapetalae</taxon>
        <taxon>rosids</taxon>
        <taxon>malvids</taxon>
        <taxon>Malvales</taxon>
        <taxon>Malvaceae</taxon>
        <taxon>Grewioideae</taxon>
        <taxon>Apeibeae</taxon>
        <taxon>Corchorus</taxon>
    </lineage>
</organism>
<dbReference type="Gramene" id="OMO94298">
    <property type="protein sequence ID" value="OMO94298"/>
    <property type="gene ID" value="CCACVL1_06064"/>
</dbReference>
<dbReference type="AlphaFoldDB" id="A0A1R3JHE9"/>
<keyword evidence="2" id="KW-1185">Reference proteome</keyword>
<accession>A0A1R3JHE9</accession>
<dbReference type="EMBL" id="AWWV01007902">
    <property type="protein sequence ID" value="OMO94298.1"/>
    <property type="molecule type" value="Genomic_DNA"/>
</dbReference>
<proteinExistence type="predicted"/>
<protein>
    <submittedName>
        <fullName evidence="1">Uncharacterized protein</fullName>
    </submittedName>
</protein>
<reference evidence="1 2" key="1">
    <citation type="submission" date="2013-09" db="EMBL/GenBank/DDBJ databases">
        <title>Corchorus capsularis genome sequencing.</title>
        <authorList>
            <person name="Alam M."/>
            <person name="Haque M.S."/>
            <person name="Islam M.S."/>
            <person name="Emdad E.M."/>
            <person name="Islam M.M."/>
            <person name="Ahmed B."/>
            <person name="Halim A."/>
            <person name="Hossen Q.M.M."/>
            <person name="Hossain M.Z."/>
            <person name="Ahmed R."/>
            <person name="Khan M.M."/>
            <person name="Islam R."/>
            <person name="Rashid M.M."/>
            <person name="Khan S.A."/>
            <person name="Rahman M.S."/>
            <person name="Alam M."/>
        </authorList>
    </citation>
    <scope>NUCLEOTIDE SEQUENCE [LARGE SCALE GENOMIC DNA]</scope>
    <source>
        <strain evidence="2">cv. CVL-1</strain>
        <tissue evidence="1">Whole seedling</tissue>
    </source>
</reference>
<evidence type="ECO:0000313" key="2">
    <source>
        <dbReference type="Proteomes" id="UP000188268"/>
    </source>
</evidence>
<sequence length="40" mass="4327">MRDSWYDLVNIAQTEAQTIWGATRLSTFAAVAGRLAASAL</sequence>
<evidence type="ECO:0000313" key="1">
    <source>
        <dbReference type="EMBL" id="OMO94298.1"/>
    </source>
</evidence>
<gene>
    <name evidence="1" type="ORF">CCACVL1_06064</name>
</gene>